<accession>A0ABM2YCK4</accession>
<dbReference type="Proteomes" id="UP000886700">
    <property type="component" value="Unplaced"/>
</dbReference>
<dbReference type="InterPro" id="IPR040434">
    <property type="entry name" value="TSAP1"/>
</dbReference>
<evidence type="ECO:0000313" key="2">
    <source>
        <dbReference type="Proteomes" id="UP000886700"/>
    </source>
</evidence>
<dbReference type="RefSeq" id="XP_040611801.1">
    <property type="nucleotide sequence ID" value="XM_040755867.1"/>
</dbReference>
<gene>
    <name evidence="3" type="primary">CUNH6orf52</name>
</gene>
<protein>
    <recommendedName>
        <fullName evidence="1">tRNA selenocysteine 1-associated protein 1 C-terminal domain-containing protein</fullName>
    </recommendedName>
</protein>
<reference evidence="3" key="1">
    <citation type="submission" date="2025-08" db="UniProtKB">
        <authorList>
            <consortium name="RefSeq"/>
        </authorList>
    </citation>
    <scope>IDENTIFICATION</scope>
    <source>
        <tissue evidence="3">Liver</tissue>
    </source>
</reference>
<dbReference type="PANTHER" id="PTHR37457">
    <property type="entry name" value="TRNA SELENOCYSTEINE 1-ASSOCIATED PROTEIN 1-RELATED"/>
    <property type="match status" value="1"/>
</dbReference>
<dbReference type="GeneID" id="121143620"/>
<keyword evidence="2" id="KW-1185">Reference proteome</keyword>
<dbReference type="PANTHER" id="PTHR37457:SF1">
    <property type="entry name" value="SIMILAR TO HUMAN CHROMOSOME 6 OPEN READING FRAME 52"/>
    <property type="match status" value="1"/>
</dbReference>
<name>A0ABM2YCK4_MESAU</name>
<dbReference type="Pfam" id="PF17654">
    <property type="entry name" value="Trnau1ap"/>
    <property type="match status" value="1"/>
</dbReference>
<dbReference type="InterPro" id="IPR041085">
    <property type="entry name" value="TSAP1_C"/>
</dbReference>
<feature type="domain" description="tRNA selenocysteine 1-associated protein 1 C-terminal" evidence="1">
    <location>
        <begin position="120"/>
        <end position="207"/>
    </location>
</feature>
<evidence type="ECO:0000313" key="3">
    <source>
        <dbReference type="RefSeq" id="XP_040611801.1"/>
    </source>
</evidence>
<sequence>MKPQVEVLTADRKTLWQTGKSWKAGLASSHLLPSGGLDYKAKGFVFVQRAVGTVPSDRLGDGPGRRVPELAVPGPPFSDANASEAAGHAGEQLRSHCSLGCHCDNSAEQPHSLHHLCCHSSDSTLNGKGPRPLAVYDNPAPLAGLWAVPEETTGPAGNQDEELLEDPNLHLDIEESNKKFMAESEELYDSLMSCHWQPLDTIQSNIPDEPPTSPCETNIHYALQLTY</sequence>
<organism evidence="2 3">
    <name type="scientific">Mesocricetus auratus</name>
    <name type="common">Golden hamster</name>
    <dbReference type="NCBI Taxonomy" id="10036"/>
    <lineage>
        <taxon>Eukaryota</taxon>
        <taxon>Metazoa</taxon>
        <taxon>Chordata</taxon>
        <taxon>Craniata</taxon>
        <taxon>Vertebrata</taxon>
        <taxon>Euteleostomi</taxon>
        <taxon>Mammalia</taxon>
        <taxon>Eutheria</taxon>
        <taxon>Euarchontoglires</taxon>
        <taxon>Glires</taxon>
        <taxon>Rodentia</taxon>
        <taxon>Myomorpha</taxon>
        <taxon>Muroidea</taxon>
        <taxon>Cricetidae</taxon>
        <taxon>Cricetinae</taxon>
        <taxon>Mesocricetus</taxon>
    </lineage>
</organism>
<evidence type="ECO:0000259" key="1">
    <source>
        <dbReference type="Pfam" id="PF17654"/>
    </source>
</evidence>
<proteinExistence type="predicted"/>